<proteinExistence type="predicted"/>
<dbReference type="Proteomes" id="UP000516260">
    <property type="component" value="Chromosome 3"/>
</dbReference>
<comment type="caution">
    <text evidence="1">The sequence shown here is derived from an EMBL/GenBank/DDBJ whole genome shotgun (WGS) entry which is preliminary data.</text>
</comment>
<name>A0A4Z2BES2_9TELE</name>
<evidence type="ECO:0000313" key="2">
    <source>
        <dbReference type="Proteomes" id="UP000516260"/>
    </source>
</evidence>
<dbReference type="EMBL" id="SWLE01000016">
    <property type="protein sequence ID" value="TNM90489.1"/>
    <property type="molecule type" value="Genomic_DNA"/>
</dbReference>
<organism evidence="1 2">
    <name type="scientific">Takifugu bimaculatus</name>
    <dbReference type="NCBI Taxonomy" id="433685"/>
    <lineage>
        <taxon>Eukaryota</taxon>
        <taxon>Metazoa</taxon>
        <taxon>Chordata</taxon>
        <taxon>Craniata</taxon>
        <taxon>Vertebrata</taxon>
        <taxon>Euteleostomi</taxon>
        <taxon>Actinopterygii</taxon>
        <taxon>Neopterygii</taxon>
        <taxon>Teleostei</taxon>
        <taxon>Neoteleostei</taxon>
        <taxon>Acanthomorphata</taxon>
        <taxon>Eupercaria</taxon>
        <taxon>Tetraodontiformes</taxon>
        <taxon>Tetradontoidea</taxon>
        <taxon>Tetraodontidae</taxon>
        <taxon>Takifugu</taxon>
    </lineage>
</organism>
<sequence length="248" mass="26763">MSVAVAESCFLSALQPATSWTAYMVPSDGPSPDPGAKARRVQEQVRMRLAERKSSSLPRLDDSLVGPADYSFPDTRVLGHSLGFSSRSMIHTPSRPIAVSTAPPPLLWLLFSLGGGNVFQGETETKQRCPEQLPFRSGAQQIQTLQVAVSGRPGASPCPRASSHRKSLLPTHVASWYPETQPQWHLGPGQRLLAGGGVAMPTHLQRPLPPHHQPYNQQAAAAAALPAAGFRLCPRGLGWNRPSPPPRW</sequence>
<keyword evidence="2" id="KW-1185">Reference proteome</keyword>
<gene>
    <name evidence="1" type="ORF">fugu_002778</name>
</gene>
<evidence type="ECO:0000313" key="1">
    <source>
        <dbReference type="EMBL" id="TNM90489.1"/>
    </source>
</evidence>
<dbReference type="AlphaFoldDB" id="A0A4Z2BES2"/>
<accession>A0A4Z2BES2</accession>
<protein>
    <submittedName>
        <fullName evidence="1">Uncharacterized protein</fullName>
    </submittedName>
</protein>
<reference evidence="1 2" key="1">
    <citation type="submission" date="2019-04" db="EMBL/GenBank/DDBJ databases">
        <title>The sequence and de novo assembly of Takifugu bimaculatus genome using PacBio and Hi-C technologies.</title>
        <authorList>
            <person name="Xu P."/>
            <person name="Liu B."/>
            <person name="Zhou Z."/>
        </authorList>
    </citation>
    <scope>NUCLEOTIDE SEQUENCE [LARGE SCALE GENOMIC DNA]</scope>
    <source>
        <strain evidence="1">TB-2018</strain>
        <tissue evidence="1">Muscle</tissue>
    </source>
</reference>